<evidence type="ECO:0000313" key="2">
    <source>
        <dbReference type="Proteomes" id="UP000034320"/>
    </source>
</evidence>
<dbReference type="Pfam" id="PF08843">
    <property type="entry name" value="AbiEii"/>
    <property type="match status" value="2"/>
</dbReference>
<comment type="caution">
    <text evidence="1">The sequence shown here is derived from an EMBL/GenBank/DDBJ whole genome shotgun (WGS) entry which is preliminary data.</text>
</comment>
<evidence type="ECO:0008006" key="3">
    <source>
        <dbReference type="Google" id="ProtNLM"/>
    </source>
</evidence>
<reference evidence="1 2" key="1">
    <citation type="journal article" date="2015" name="Nature">
        <title>rRNA introns, odd ribosomes, and small enigmatic genomes across a large radiation of phyla.</title>
        <authorList>
            <person name="Brown C.T."/>
            <person name="Hug L.A."/>
            <person name="Thomas B.C."/>
            <person name="Sharon I."/>
            <person name="Castelle C.J."/>
            <person name="Singh A."/>
            <person name="Wilkins M.J."/>
            <person name="Williams K.H."/>
            <person name="Banfield J.F."/>
        </authorList>
    </citation>
    <scope>NUCLEOTIDE SEQUENCE [LARGE SCALE GENOMIC DNA]</scope>
</reference>
<dbReference type="Proteomes" id="UP000034320">
    <property type="component" value="Unassembled WGS sequence"/>
</dbReference>
<protein>
    <recommendedName>
        <fullName evidence="3">Nucleotidyl transferase AbiEii toxin, Type IV TA system</fullName>
    </recommendedName>
</protein>
<evidence type="ECO:0000313" key="1">
    <source>
        <dbReference type="EMBL" id="KKS47310.1"/>
    </source>
</evidence>
<dbReference type="InterPro" id="IPR014942">
    <property type="entry name" value="AbiEii"/>
</dbReference>
<proteinExistence type="predicted"/>
<dbReference type="AlphaFoldDB" id="A0A0G0ZEY7"/>
<dbReference type="EMBL" id="LCDD01000006">
    <property type="protein sequence ID" value="KKS47310.1"/>
    <property type="molecule type" value="Genomic_DNA"/>
</dbReference>
<organism evidence="1 2">
    <name type="scientific">Candidatus Gottesmanbacteria bacterium GW2011_GWA2_42_18</name>
    <dbReference type="NCBI Taxonomy" id="1618442"/>
    <lineage>
        <taxon>Bacteria</taxon>
        <taxon>Candidatus Gottesmaniibacteriota</taxon>
    </lineage>
</organism>
<gene>
    <name evidence="1" type="ORF">UV09_C0006G0019</name>
</gene>
<accession>A0A0G0ZEY7</accession>
<name>A0A0G0ZEY7_9BACT</name>
<sequence>MVTTVKYSNRGDQMHAGTLPVNAQNALAKLGQSEIFTSCYLAGGSALALHLGHRKSVDLDFYTQKSILAKDIPVQLTKLGKFSVTLLEPPHTILGEFEGVKLSLFRYNYPLIGKFSIFKSIKVASVEDIAAMKLSAISGRATKRDYIDLYFITQKFTVETMIDLYVKKFGDTGNNLYVIIKALGFFEDAKEDNMPAMIKPVKWAEVQDFFAKESLRLAKKYL</sequence>